<evidence type="ECO:0000313" key="5">
    <source>
        <dbReference type="Proteomes" id="UP000320390"/>
    </source>
</evidence>
<dbReference type="EMBL" id="CP036434">
    <property type="protein sequence ID" value="QDV06037.1"/>
    <property type="molecule type" value="Genomic_DNA"/>
</dbReference>
<feature type="region of interest" description="Disordered" evidence="3">
    <location>
        <begin position="1088"/>
        <end position="1113"/>
    </location>
</feature>
<organism evidence="4 5">
    <name type="scientific">Saltatorellus ferox</name>
    <dbReference type="NCBI Taxonomy" id="2528018"/>
    <lineage>
        <taxon>Bacteria</taxon>
        <taxon>Pseudomonadati</taxon>
        <taxon>Planctomycetota</taxon>
        <taxon>Planctomycetia</taxon>
        <taxon>Planctomycetia incertae sedis</taxon>
        <taxon>Saltatorellus</taxon>
    </lineage>
</organism>
<accession>A0A518EPL6</accession>
<evidence type="ECO:0000313" key="4">
    <source>
        <dbReference type="EMBL" id="QDV06037.1"/>
    </source>
</evidence>
<gene>
    <name evidence="4" type="ORF">Poly30_15410</name>
</gene>
<sequence length="2265" mass="248707" precursor="true">MAVLALIAQPLLASPFAASVAWSGSQGGSERAPDGAESPTSELDPAVASYAESTLQQPIEAHRPKEMEAELYARTLAKHGQLEPLITFLDARAENAEEVHWRLNAERLAAHMTWRHGDLEEALGRFEAMLPSERNGERDGESDEETDLDVLLSRARLLDALGRAKDALAAYGETVPRITDPTVSSRVQLRMALMSMESGDEDRKDALAEFARGKGQSLELRNRSAVVLALLGRPAEAADLYVVEASKSVDEDLSVKERKAAVKSAANGELRIAEWAIRAEDWPRAQSAAWRAMELGTVKREIRYALTLLAEAHRGDDTLAALLAKFDESKNQLPQEAREAWIDLLRETGQYQEAIDLALGDQAAAFSREERRRLLEMYREAGRDDEMVAVYAEWISAEPRELVWRKGLSRHFLESGDREAAVQVWRDWFDSYESKEELIADPLEAAEALESLGLDDLAIYAAEAAIATHEIMGAGNGEAALLFLYDLHRDRGDLVEARIALERLDEFADPGSPARMPLSDCFERLGELEEAVRVLENVREARGVERAGEDLEMRLAWLYSEVGDEEEALALWRDLWDRVKSVARGRFVEDRMMTVAARLGVLADIAVELERALAAGEATERESGLLVRLYTKVGDAVSAAEIVDEFLAQTGGTELDALTEKARVYLSCNDFYHYERAVARLIQLDPDGRPDYFRQLAMSQLERGKPDQARRTLMKLKGLDGEGATDDSAPEFEAGVLALSGMRDEAIEAYRRGLAAHPERIDSYLLMANLMKEVGQTDRAVGMFQYLAETADRDDLFTIAIDGLLNMVVDAPPRPKMLQWARRITLERLAAREDAPYLYQLLSDLSEETGDEEGQLAALENSLAAAGPRRASILRELMDLSKPAQRGFGTPARDGDRERQLAFGRRLVGLGELVPPEVYLDLGDAFLEADDAASAARTFDLTLEFPDGELYQQQSAERFEKAGYVDLALERYQRVLSASPSDVPLLAKVGELEEALGRDASGLQLYTRALDILLRRKPLFERAEKEDEDENRWAPKNIDEFDQYKDRVLVGVLSTLADETAIRTFLEDQRALIRTELPLAAAAREAAKAAERSTVTDEPVDDSDGQNEAATPTVLDHPRILARVEIVRRAGFASGWIDQVEVLDRTLLAAFPEDEALLEAAVESRVRWGRTESARRLIEDGVESTEERVLWLSRLGLSEVAAKVGDGENAAGARTVAEAPAATGSVPLDEAVGLVLPLEAAGDLDALRSVLRRVDLAGLTSESSGRVSVLLTAARATGDDELILRIARDWLRFDVSEGTSQYMVENKIEGILGILDDETGLALARYFVGLVLDDTEKNARYVTILPGLAKRFGESVVETESVRTLLDGFGDRYAWGLGPVLALLPPEDRVGAIRSVWPKLESANRASFLLDLVTESESDVAPELGDFIVESFPAALEEADDYIEYSVNQLIEVRHSHATIEAMAATVKKVKPGLKTADAIAVAHRAMRMGEAFAADEAALAEAARVWSELIRAGDDEWSLVSARRSLEEVLEDVGGELGASTLLATLTEIEKEDGQAPALTKARAQLLAKAGREEEAIDLIRIALVDEPEDLDLLNELRQLQSGVGARADAAETLERIAEHTTGDAAKKRHLRRLVSEWTTLHAPERALAAQKKLGGDDEEDGGLPGMPAGLILPAGVSVSINGVLYSADDLDKKKKGLPSSFADVRESLDAGNEEEAALVLRRLWRQFPVGQPQAPRYFSAYRRIPLANLTLPREDEKNGEEGDPSAAEKAEKGGLLSFEPREPEPRPDPPDAYDLLATSEALVREQERFLRTVQATELDRLQSVLEGLLRHGIEQRGEETVLKELLARAEAGTMGRADQIRLLSLLDRNPEQAKGAAARALGDLVQTLPPRDASQIRRLARVFALSGQGDRARALYRWCALLLGNYAGYSSGEELDVVTTVSDRELVKEARDHLEGDDQIALIEMVLDASRPAEGTSPWARKSYDLLVLSTWSEILDPKAALERARTTAEAAIDLSTGLRRNVARRAAPLFLYAGEIDQAIRALEVGMAKLDPESVNQPTERWYREDPLVPEGLSVDDLRKLLPVAGEGLQDPAAWFGELRTALMTWLEGSRIESAQAVKPLALLALRLQEIGQEADAVEVARKLANLGDLSPSDTLWVIDALRATGEETAAFALGQDLVKDGRLHPERVADVLQVVLAKEGPGAMLEMAAKVLETNRDERVIALAIEAHAALGDDAAVQSWEEKRAAAKAAEEALAAAKEAR</sequence>
<feature type="compositionally biased region" description="Basic and acidic residues" evidence="3">
    <location>
        <begin position="1754"/>
        <end position="1774"/>
    </location>
</feature>
<keyword evidence="5" id="KW-1185">Reference proteome</keyword>
<evidence type="ECO:0000256" key="3">
    <source>
        <dbReference type="SAM" id="MobiDB-lite"/>
    </source>
</evidence>
<dbReference type="InterPro" id="IPR051012">
    <property type="entry name" value="CellSynth/LPSAsmb/PSIAsmb"/>
</dbReference>
<dbReference type="InterPro" id="IPR011990">
    <property type="entry name" value="TPR-like_helical_dom_sf"/>
</dbReference>
<evidence type="ECO:0000256" key="1">
    <source>
        <dbReference type="ARBA" id="ARBA00022737"/>
    </source>
</evidence>
<dbReference type="PANTHER" id="PTHR45586">
    <property type="entry name" value="TPR REPEAT-CONTAINING PROTEIN PA4667"/>
    <property type="match status" value="1"/>
</dbReference>
<dbReference type="Gene3D" id="1.25.40.10">
    <property type="entry name" value="Tetratricopeptide repeat domain"/>
    <property type="match status" value="4"/>
</dbReference>
<keyword evidence="2" id="KW-0802">TPR repeat</keyword>
<dbReference type="SUPFAM" id="SSF48452">
    <property type="entry name" value="TPR-like"/>
    <property type="match status" value="3"/>
</dbReference>
<protein>
    <recommendedName>
        <fullName evidence="6">Tetratricopeptide repeat protein</fullName>
    </recommendedName>
</protein>
<evidence type="ECO:0000256" key="2">
    <source>
        <dbReference type="ARBA" id="ARBA00022803"/>
    </source>
</evidence>
<dbReference type="Proteomes" id="UP000320390">
    <property type="component" value="Chromosome"/>
</dbReference>
<reference evidence="4 5" key="1">
    <citation type="submission" date="2019-02" db="EMBL/GenBank/DDBJ databases">
        <title>Deep-cultivation of Planctomycetes and their phenomic and genomic characterization uncovers novel biology.</title>
        <authorList>
            <person name="Wiegand S."/>
            <person name="Jogler M."/>
            <person name="Boedeker C."/>
            <person name="Pinto D."/>
            <person name="Vollmers J."/>
            <person name="Rivas-Marin E."/>
            <person name="Kohn T."/>
            <person name="Peeters S.H."/>
            <person name="Heuer A."/>
            <person name="Rast P."/>
            <person name="Oberbeckmann S."/>
            <person name="Bunk B."/>
            <person name="Jeske O."/>
            <person name="Meyerdierks A."/>
            <person name="Storesund J.E."/>
            <person name="Kallscheuer N."/>
            <person name="Luecker S."/>
            <person name="Lage O.M."/>
            <person name="Pohl T."/>
            <person name="Merkel B.J."/>
            <person name="Hornburger P."/>
            <person name="Mueller R.-W."/>
            <person name="Bruemmer F."/>
            <person name="Labrenz M."/>
            <person name="Spormann A.M."/>
            <person name="Op den Camp H."/>
            <person name="Overmann J."/>
            <person name="Amann R."/>
            <person name="Jetten M.S.M."/>
            <person name="Mascher T."/>
            <person name="Medema M.H."/>
            <person name="Devos D.P."/>
            <person name="Kaster A.-K."/>
            <person name="Ovreas L."/>
            <person name="Rohde M."/>
            <person name="Galperin M.Y."/>
            <person name="Jogler C."/>
        </authorList>
    </citation>
    <scope>NUCLEOTIDE SEQUENCE [LARGE SCALE GENOMIC DNA]</scope>
    <source>
        <strain evidence="4 5">Poly30</strain>
    </source>
</reference>
<dbReference type="PANTHER" id="PTHR45586:SF1">
    <property type="entry name" value="LIPOPOLYSACCHARIDE ASSEMBLY PROTEIN B"/>
    <property type="match status" value="1"/>
</dbReference>
<feature type="region of interest" description="Disordered" evidence="3">
    <location>
        <begin position="23"/>
        <end position="43"/>
    </location>
</feature>
<proteinExistence type="predicted"/>
<feature type="compositionally biased region" description="Basic and acidic residues" evidence="3">
    <location>
        <begin position="1781"/>
        <end position="1791"/>
    </location>
</feature>
<feature type="region of interest" description="Disordered" evidence="3">
    <location>
        <begin position="1753"/>
        <end position="1794"/>
    </location>
</feature>
<name>A0A518EPL6_9BACT</name>
<evidence type="ECO:0008006" key="6">
    <source>
        <dbReference type="Google" id="ProtNLM"/>
    </source>
</evidence>
<keyword evidence="1" id="KW-0677">Repeat</keyword>